<reference evidence="2 3" key="1">
    <citation type="submission" date="2016-03" db="EMBL/GenBank/DDBJ databases">
        <title>EvidentialGene: Evidence-directed Construction of Genes on Genomes.</title>
        <authorList>
            <person name="Gilbert D.G."/>
            <person name="Choi J.-H."/>
            <person name="Mockaitis K."/>
            <person name="Colbourne J."/>
            <person name="Pfrender M."/>
        </authorList>
    </citation>
    <scope>NUCLEOTIDE SEQUENCE [LARGE SCALE GENOMIC DNA]</scope>
    <source>
        <strain evidence="2 3">Xinb3</strain>
        <tissue evidence="2">Complete organism</tissue>
    </source>
</reference>
<dbReference type="STRING" id="35525.A0A162CV04"/>
<comment type="caution">
    <text evidence="2">The sequence shown here is derived from an EMBL/GenBank/DDBJ whole genome shotgun (WGS) entry which is preliminary data.</text>
</comment>
<accession>A0A162CV04</accession>
<dbReference type="SUPFAM" id="SSF53098">
    <property type="entry name" value="Ribonuclease H-like"/>
    <property type="match status" value="1"/>
</dbReference>
<evidence type="ECO:0000313" key="3">
    <source>
        <dbReference type="Proteomes" id="UP000076858"/>
    </source>
</evidence>
<dbReference type="PANTHER" id="PTHR47611:SF3">
    <property type="entry name" value="HAT C-TERMINAL DIMERISATION DOMAIN-CONTAINING PROTEIN"/>
    <property type="match status" value="1"/>
</dbReference>
<keyword evidence="3" id="KW-1185">Reference proteome</keyword>
<dbReference type="InterPro" id="IPR012337">
    <property type="entry name" value="RNaseH-like_sf"/>
</dbReference>
<dbReference type="EMBL" id="LRGB01013264">
    <property type="protein sequence ID" value="KZR99573.1"/>
    <property type="molecule type" value="Genomic_DNA"/>
</dbReference>
<dbReference type="GO" id="GO:0046983">
    <property type="term" value="F:protein dimerization activity"/>
    <property type="evidence" value="ECO:0007669"/>
    <property type="project" value="InterPro"/>
</dbReference>
<organism evidence="2 3">
    <name type="scientific">Daphnia magna</name>
    <dbReference type="NCBI Taxonomy" id="35525"/>
    <lineage>
        <taxon>Eukaryota</taxon>
        <taxon>Metazoa</taxon>
        <taxon>Ecdysozoa</taxon>
        <taxon>Arthropoda</taxon>
        <taxon>Crustacea</taxon>
        <taxon>Branchiopoda</taxon>
        <taxon>Diplostraca</taxon>
        <taxon>Cladocera</taxon>
        <taxon>Anomopoda</taxon>
        <taxon>Daphniidae</taxon>
        <taxon>Daphnia</taxon>
    </lineage>
</organism>
<proteinExistence type="predicted"/>
<evidence type="ECO:0000313" key="2">
    <source>
        <dbReference type="EMBL" id="KZR99573.1"/>
    </source>
</evidence>
<dbReference type="Proteomes" id="UP000076858">
    <property type="component" value="Unassembled WGS sequence"/>
</dbReference>
<dbReference type="OrthoDB" id="6381972at2759"/>
<feature type="domain" description="HAT C-terminal dimerisation" evidence="1">
    <location>
        <begin position="34"/>
        <end position="112"/>
    </location>
</feature>
<dbReference type="PANTHER" id="PTHR47611">
    <property type="entry name" value="HAT DIMERISATION DOMAIN, C-TERMINAL"/>
    <property type="match status" value="1"/>
</dbReference>
<feature type="non-terminal residue" evidence="2">
    <location>
        <position position="1"/>
    </location>
</feature>
<gene>
    <name evidence="2" type="ORF">APZ42_004503</name>
</gene>
<sequence>EVSYDIKGSIFDDLDRSIAVKQAATNSTVGSRMEVDGYLAELPIGRLEDPLKWWYQHKEKYPRLYKLVPRYLGIIMNSVSCERICSKMGLIVNDRRTSLSAQKAGMVCGIAQNLSLFPRNTTVQF</sequence>
<dbReference type="AlphaFoldDB" id="A0A162CV04"/>
<dbReference type="InterPro" id="IPR008906">
    <property type="entry name" value="HATC_C_dom"/>
</dbReference>
<name>A0A162CV04_9CRUS</name>
<dbReference type="Pfam" id="PF05699">
    <property type="entry name" value="Dimer_Tnp_hAT"/>
    <property type="match status" value="1"/>
</dbReference>
<evidence type="ECO:0000259" key="1">
    <source>
        <dbReference type="Pfam" id="PF05699"/>
    </source>
</evidence>
<protein>
    <recommendedName>
        <fullName evidence="1">HAT C-terminal dimerisation domain-containing protein</fullName>
    </recommendedName>
</protein>